<dbReference type="Proteomes" id="UP000549394">
    <property type="component" value="Unassembled WGS sequence"/>
</dbReference>
<name>A0A7I8VPC1_9ANNE</name>
<sequence length="306" mass="36907">MENGARKQESAGEMWFEKFYEPVFDLQDNESVLDDEFANIREESIFSRTQVPISKNDFDKIKNVYERVWLMEKMKEDNLKDEEDDERNILSNDFDTSNCIWTQNEIATIRTEYMKIKKENSRLNALITLYKQQNEELEKNVKEIYKRYEEKHKKYFEGKKKCDRLQILCKSLYKDVEKCTLRVEKLEYLLCSLRNERIDTNKEVTQLKTNLNVEIVRHQSDCANFERERSNLEASFKQKEDEIRLGYSQQISRLEYKLDQLTDELEKEKSDHKRTLKALEHLRRHFMTVNIDEDKQSDELGEFVRG</sequence>
<keyword evidence="3" id="KW-1185">Reference proteome</keyword>
<dbReference type="OrthoDB" id="5985715at2759"/>
<evidence type="ECO:0000256" key="1">
    <source>
        <dbReference type="SAM" id="Coils"/>
    </source>
</evidence>
<feature type="coiled-coil region" evidence="1">
    <location>
        <begin position="116"/>
        <end position="154"/>
    </location>
</feature>
<evidence type="ECO:0000313" key="3">
    <source>
        <dbReference type="Proteomes" id="UP000549394"/>
    </source>
</evidence>
<reference evidence="2 3" key="1">
    <citation type="submission" date="2020-08" db="EMBL/GenBank/DDBJ databases">
        <authorList>
            <person name="Hejnol A."/>
        </authorList>
    </citation>
    <scope>NUCLEOTIDE SEQUENCE [LARGE SCALE GENOMIC DNA]</scope>
</reference>
<gene>
    <name evidence="2" type="ORF">DGYR_LOCUS6569</name>
</gene>
<feature type="coiled-coil region" evidence="1">
    <location>
        <begin position="208"/>
        <end position="282"/>
    </location>
</feature>
<organism evidence="2 3">
    <name type="scientific">Dimorphilus gyrociliatus</name>
    <dbReference type="NCBI Taxonomy" id="2664684"/>
    <lineage>
        <taxon>Eukaryota</taxon>
        <taxon>Metazoa</taxon>
        <taxon>Spiralia</taxon>
        <taxon>Lophotrochozoa</taxon>
        <taxon>Annelida</taxon>
        <taxon>Polychaeta</taxon>
        <taxon>Polychaeta incertae sedis</taxon>
        <taxon>Dinophilidae</taxon>
        <taxon>Dimorphilus</taxon>
    </lineage>
</organism>
<comment type="caution">
    <text evidence="2">The sequence shown here is derived from an EMBL/GenBank/DDBJ whole genome shotgun (WGS) entry which is preliminary data.</text>
</comment>
<dbReference type="AlphaFoldDB" id="A0A7I8VPC1"/>
<protein>
    <submittedName>
        <fullName evidence="2">DgyrCDS6878</fullName>
    </submittedName>
</protein>
<evidence type="ECO:0000313" key="2">
    <source>
        <dbReference type="EMBL" id="CAD5118142.1"/>
    </source>
</evidence>
<accession>A0A7I8VPC1</accession>
<keyword evidence="1" id="KW-0175">Coiled coil</keyword>
<proteinExistence type="predicted"/>
<dbReference type="EMBL" id="CAJFCJ010000008">
    <property type="protein sequence ID" value="CAD5118142.1"/>
    <property type="molecule type" value="Genomic_DNA"/>
</dbReference>